<sequence length="48" mass="5359">MRSLREVAIDAPRGMIMDREGRPLAVSVPVRAVWADPKNGAGKRWGWV</sequence>
<evidence type="ECO:0000256" key="1">
    <source>
        <dbReference type="ARBA" id="ARBA00022645"/>
    </source>
</evidence>
<accession>A0A377M094</accession>
<feature type="domain" description="Penicillin-binding protein dimerisation" evidence="2">
    <location>
        <begin position="9"/>
        <end position="42"/>
    </location>
</feature>
<gene>
    <name evidence="3" type="primary">ftsI_1</name>
    <name evidence="3" type="ORF">NCTC10005_03911</name>
</gene>
<evidence type="ECO:0000259" key="2">
    <source>
        <dbReference type="Pfam" id="PF03717"/>
    </source>
</evidence>
<dbReference type="AlphaFoldDB" id="A0A377M094"/>
<dbReference type="Proteomes" id="UP000255106">
    <property type="component" value="Unassembled WGS sequence"/>
</dbReference>
<dbReference type="EMBL" id="UGJB01000004">
    <property type="protein sequence ID" value="STQ11141.1"/>
    <property type="molecule type" value="Genomic_DNA"/>
</dbReference>
<keyword evidence="1" id="KW-0378">Hydrolase</keyword>
<dbReference type="SUPFAM" id="SSF56519">
    <property type="entry name" value="Penicillin binding protein dimerisation domain"/>
    <property type="match status" value="1"/>
</dbReference>
<keyword evidence="1" id="KW-0121">Carboxypeptidase</keyword>
<dbReference type="GO" id="GO:0016757">
    <property type="term" value="F:glycosyltransferase activity"/>
    <property type="evidence" value="ECO:0007669"/>
    <property type="project" value="UniProtKB-KW"/>
</dbReference>
<dbReference type="Gene3D" id="3.90.1310.10">
    <property type="entry name" value="Penicillin-binding protein 2a (Domain 2)"/>
    <property type="match status" value="1"/>
</dbReference>
<dbReference type="GO" id="GO:0004180">
    <property type="term" value="F:carboxypeptidase activity"/>
    <property type="evidence" value="ECO:0007669"/>
    <property type="project" value="UniProtKB-KW"/>
</dbReference>
<keyword evidence="1" id="KW-0645">Protease</keyword>
<dbReference type="InterPro" id="IPR005311">
    <property type="entry name" value="PBP_dimer"/>
</dbReference>
<dbReference type="GO" id="GO:0008658">
    <property type="term" value="F:penicillin binding"/>
    <property type="evidence" value="ECO:0007669"/>
    <property type="project" value="InterPro"/>
</dbReference>
<name>A0A377M094_ENTCL</name>
<dbReference type="InterPro" id="IPR036138">
    <property type="entry name" value="PBP_dimer_sf"/>
</dbReference>
<keyword evidence="3" id="KW-0808">Transferase</keyword>
<proteinExistence type="predicted"/>
<dbReference type="EC" id="2.4.1.129" evidence="3"/>
<reference evidence="3 4" key="1">
    <citation type="submission" date="2018-06" db="EMBL/GenBank/DDBJ databases">
        <authorList>
            <consortium name="Pathogen Informatics"/>
            <person name="Doyle S."/>
        </authorList>
    </citation>
    <scope>NUCLEOTIDE SEQUENCE [LARGE SCALE GENOMIC DNA]</scope>
    <source>
        <strain evidence="3 4">NCTC10005</strain>
    </source>
</reference>
<keyword evidence="3" id="KW-0328">Glycosyltransferase</keyword>
<organism evidence="3 4">
    <name type="scientific">Enterobacter cloacae</name>
    <dbReference type="NCBI Taxonomy" id="550"/>
    <lineage>
        <taxon>Bacteria</taxon>
        <taxon>Pseudomonadati</taxon>
        <taxon>Pseudomonadota</taxon>
        <taxon>Gammaproteobacteria</taxon>
        <taxon>Enterobacterales</taxon>
        <taxon>Enterobacteriaceae</taxon>
        <taxon>Enterobacter</taxon>
        <taxon>Enterobacter cloacae complex</taxon>
    </lineage>
</organism>
<dbReference type="Pfam" id="PF03717">
    <property type="entry name" value="PBP_dimer"/>
    <property type="match status" value="1"/>
</dbReference>
<protein>
    <submittedName>
        <fullName evidence="3">Peptidoglycan synthase ftsI</fullName>
        <ecNumber evidence="3">2.4.1.129</ecNumber>
    </submittedName>
</protein>
<evidence type="ECO:0000313" key="4">
    <source>
        <dbReference type="Proteomes" id="UP000255106"/>
    </source>
</evidence>
<evidence type="ECO:0000313" key="3">
    <source>
        <dbReference type="EMBL" id="STQ11141.1"/>
    </source>
</evidence>